<keyword evidence="2" id="KW-1133">Transmembrane helix</keyword>
<feature type="region of interest" description="Disordered" evidence="1">
    <location>
        <begin position="132"/>
        <end position="252"/>
    </location>
</feature>
<feature type="transmembrane region" description="Helical" evidence="2">
    <location>
        <begin position="74"/>
        <end position="91"/>
    </location>
</feature>
<accession>A0A7C3KEV2</accession>
<gene>
    <name evidence="3" type="ORF">ENR64_11015</name>
</gene>
<protein>
    <recommendedName>
        <fullName evidence="4">Ycf66 family protein</fullName>
    </recommendedName>
</protein>
<keyword evidence="2" id="KW-0472">Membrane</keyword>
<dbReference type="EMBL" id="DSRU01000160">
    <property type="protein sequence ID" value="HFM98265.1"/>
    <property type="molecule type" value="Genomic_DNA"/>
</dbReference>
<name>A0A7C3KEV2_9CYAN</name>
<feature type="compositionally biased region" description="Basic and acidic residues" evidence="1">
    <location>
        <begin position="132"/>
        <end position="171"/>
    </location>
</feature>
<evidence type="ECO:0008006" key="4">
    <source>
        <dbReference type="Google" id="ProtNLM"/>
    </source>
</evidence>
<sequence>MLQFGLTPPILAQVNAFLNWSQFLGVGLAGSGVALYALRSMRPKLARDHDIFFAAVALLCGGILFFQGWRQDPILQFGQFLLTGSAIFFAVESIRLRGISTEQAKRNTPIVDDERPVSRVYRAELDELTSYEDRPATRRIRGTRDAKPGREGVEDEGRSRRNARPTDDRPSSGRRPRRPVTESDFPDEPMGRRSEASGRSGNLPPRGDSRRRPRPPLDEPPTRDRASRVEEPSPSEYVDYRPVEDDDNWDNY</sequence>
<dbReference type="Pfam" id="PF07444">
    <property type="entry name" value="Ycf66_N"/>
    <property type="match status" value="1"/>
</dbReference>
<organism evidence="3">
    <name type="scientific">Oscillatoriales cyanobacterium SpSt-418</name>
    <dbReference type="NCBI Taxonomy" id="2282169"/>
    <lineage>
        <taxon>Bacteria</taxon>
        <taxon>Bacillati</taxon>
        <taxon>Cyanobacteriota</taxon>
        <taxon>Cyanophyceae</taxon>
        <taxon>Oscillatoriophycideae</taxon>
        <taxon>Oscillatoriales</taxon>
    </lineage>
</organism>
<dbReference type="InterPro" id="IPR010004">
    <property type="entry name" value="Uncharacterised_Ycf66"/>
</dbReference>
<evidence type="ECO:0000313" key="3">
    <source>
        <dbReference type="EMBL" id="HFM98265.1"/>
    </source>
</evidence>
<comment type="caution">
    <text evidence="3">The sequence shown here is derived from an EMBL/GenBank/DDBJ whole genome shotgun (WGS) entry which is preliminary data.</text>
</comment>
<feature type="transmembrane region" description="Helical" evidence="2">
    <location>
        <begin position="20"/>
        <end position="38"/>
    </location>
</feature>
<feature type="transmembrane region" description="Helical" evidence="2">
    <location>
        <begin position="50"/>
        <end position="68"/>
    </location>
</feature>
<evidence type="ECO:0000256" key="2">
    <source>
        <dbReference type="SAM" id="Phobius"/>
    </source>
</evidence>
<feature type="compositionally biased region" description="Basic and acidic residues" evidence="1">
    <location>
        <begin position="207"/>
        <end position="231"/>
    </location>
</feature>
<dbReference type="AlphaFoldDB" id="A0A7C3KEV2"/>
<reference evidence="3" key="1">
    <citation type="journal article" date="2020" name="mSystems">
        <title>Genome- and Community-Level Interaction Insights into Carbon Utilization and Element Cycling Functions of Hydrothermarchaeota in Hydrothermal Sediment.</title>
        <authorList>
            <person name="Zhou Z."/>
            <person name="Liu Y."/>
            <person name="Xu W."/>
            <person name="Pan J."/>
            <person name="Luo Z.H."/>
            <person name="Li M."/>
        </authorList>
    </citation>
    <scope>NUCLEOTIDE SEQUENCE [LARGE SCALE GENOMIC DNA]</scope>
    <source>
        <strain evidence="3">SpSt-418</strain>
    </source>
</reference>
<keyword evidence="2" id="KW-0812">Transmembrane</keyword>
<proteinExistence type="predicted"/>
<evidence type="ECO:0000256" key="1">
    <source>
        <dbReference type="SAM" id="MobiDB-lite"/>
    </source>
</evidence>